<evidence type="ECO:0008006" key="6">
    <source>
        <dbReference type="Google" id="ProtNLM"/>
    </source>
</evidence>
<dbReference type="Proteomes" id="UP001189429">
    <property type="component" value="Unassembled WGS sequence"/>
</dbReference>
<dbReference type="InterPro" id="IPR003591">
    <property type="entry name" value="Leu-rich_rpt_typical-subtyp"/>
</dbReference>
<dbReference type="Gene3D" id="3.80.10.10">
    <property type="entry name" value="Ribonuclease Inhibitor"/>
    <property type="match status" value="1"/>
</dbReference>
<dbReference type="EMBL" id="CAUYUJ010014892">
    <property type="protein sequence ID" value="CAK0847321.1"/>
    <property type="molecule type" value="Genomic_DNA"/>
</dbReference>
<gene>
    <name evidence="4" type="ORF">PCOR1329_LOCUS40563</name>
</gene>
<protein>
    <recommendedName>
        <fullName evidence="6">Leucine-rich repeat-containing protein 51</fullName>
    </recommendedName>
</protein>
<organism evidence="4 5">
    <name type="scientific">Prorocentrum cordatum</name>
    <dbReference type="NCBI Taxonomy" id="2364126"/>
    <lineage>
        <taxon>Eukaryota</taxon>
        <taxon>Sar</taxon>
        <taxon>Alveolata</taxon>
        <taxon>Dinophyceae</taxon>
        <taxon>Prorocentrales</taxon>
        <taxon>Prorocentraceae</taxon>
        <taxon>Prorocentrum</taxon>
    </lineage>
</organism>
<keyword evidence="5" id="KW-1185">Reference proteome</keyword>
<evidence type="ECO:0000256" key="1">
    <source>
        <dbReference type="ARBA" id="ARBA00022614"/>
    </source>
</evidence>
<dbReference type="InterPro" id="IPR032675">
    <property type="entry name" value="LRR_dom_sf"/>
</dbReference>
<name>A0ABN9TMP4_9DINO</name>
<evidence type="ECO:0000313" key="4">
    <source>
        <dbReference type="EMBL" id="CAK0847321.1"/>
    </source>
</evidence>
<accession>A0ABN9TMP4</accession>
<evidence type="ECO:0000313" key="5">
    <source>
        <dbReference type="Proteomes" id="UP001189429"/>
    </source>
</evidence>
<dbReference type="SUPFAM" id="SSF52058">
    <property type="entry name" value="L domain-like"/>
    <property type="match status" value="1"/>
</dbReference>
<reference evidence="4" key="1">
    <citation type="submission" date="2023-10" db="EMBL/GenBank/DDBJ databases">
        <authorList>
            <person name="Chen Y."/>
            <person name="Shah S."/>
            <person name="Dougan E. K."/>
            <person name="Thang M."/>
            <person name="Chan C."/>
        </authorList>
    </citation>
    <scope>NUCLEOTIDE SEQUENCE [LARGE SCALE GENOMIC DNA]</scope>
</reference>
<feature type="region of interest" description="Disordered" evidence="3">
    <location>
        <begin position="374"/>
        <end position="397"/>
    </location>
</feature>
<evidence type="ECO:0000256" key="3">
    <source>
        <dbReference type="SAM" id="MobiDB-lite"/>
    </source>
</evidence>
<proteinExistence type="predicted"/>
<dbReference type="SMART" id="SM00369">
    <property type="entry name" value="LRR_TYP"/>
    <property type="match status" value="1"/>
</dbReference>
<comment type="caution">
    <text evidence="4">The sequence shown here is derived from an EMBL/GenBank/DDBJ whole genome shotgun (WGS) entry which is preliminary data.</text>
</comment>
<keyword evidence="1" id="KW-0433">Leucine-rich repeat</keyword>
<keyword evidence="2" id="KW-0677">Repeat</keyword>
<sequence>MRQRRFKSHRLDGSTAFVRKEIGWRTSLKILVEILEGEDKRARAAQKHPKKLVEAILRGLREELKWRESLSELAGFSAGPSPHGEDIECDAVSHVDDARAGFLDPQRVREARREELDRRRSRDAWTRVPRREVKLEGGRPIDMRWIDTNNGDLERPLCRSSPLARDMKVRQRAQGLSPPATDPFSGAPPPAAFKAPVSSFVSRAHEQFQSASPTQALRKFYRANQHFHGKATRRIWVEPPPEERVDEEAPMASLFDQTTRGTVDTSQARQSDYVKLHKERLRATHVEPGCPDHGDDFGVLAFGSDEEWFDQLLTKRDYTASSRLSSDAMTAQSAAQFNRVLVWGPARGEARIEADVRHADITGDLHLTDATHAQTPSANASAKATFEAEQPPPLNNKDAALHRSLVMRGSLLSQDRQDLSHATSTLAEKTKTPPRYLMFSENLLTRLPAELTQLENLRWLHLFGNRLATLPPGLLTGCRELSHCLLEGNPLSAEATAALLGEARAAEALRPGRLRALGVDAAQAAAAARPRSARERRPRGCQGACSAAGW</sequence>
<evidence type="ECO:0000256" key="2">
    <source>
        <dbReference type="ARBA" id="ARBA00022737"/>
    </source>
</evidence>